<dbReference type="PANTHER" id="PTHR48090">
    <property type="entry name" value="UNDECAPRENYL-PHOSPHATE 4-DEOXY-4-FORMAMIDO-L-ARABINOSE TRANSFERASE-RELATED"/>
    <property type="match status" value="1"/>
</dbReference>
<keyword evidence="2" id="KW-0808">Transferase</keyword>
<dbReference type="Pfam" id="PF00535">
    <property type="entry name" value="Glycos_transf_2"/>
    <property type="match status" value="1"/>
</dbReference>
<dbReference type="InterPro" id="IPR050256">
    <property type="entry name" value="Glycosyltransferase_2"/>
</dbReference>
<dbReference type="EMBL" id="PDPS01000024">
    <property type="protein sequence ID" value="PID58124.1"/>
    <property type="molecule type" value="Genomic_DNA"/>
</dbReference>
<evidence type="ECO:0000313" key="3">
    <source>
        <dbReference type="Proteomes" id="UP000229740"/>
    </source>
</evidence>
<dbReference type="InterPro" id="IPR001173">
    <property type="entry name" value="Glyco_trans_2-like"/>
</dbReference>
<proteinExistence type="predicted"/>
<evidence type="ECO:0000313" key="2">
    <source>
        <dbReference type="EMBL" id="PID58124.1"/>
    </source>
</evidence>
<protein>
    <submittedName>
        <fullName evidence="2">Glycosyl transferase family 2</fullName>
    </submittedName>
</protein>
<dbReference type="CDD" id="cd04179">
    <property type="entry name" value="DPM_DPG-synthase_like"/>
    <property type="match status" value="1"/>
</dbReference>
<evidence type="ECO:0000259" key="1">
    <source>
        <dbReference type="Pfam" id="PF00535"/>
    </source>
</evidence>
<sequence>MVSGWKIVVIMPAFNAEKTLERTYRDIPKNLVDSIILVDDNSTDNTVSIARDLGIQVIVHEKNLGYGGNQKTCYRAALEEQADIVVMIHPDYQYDATKIGELVAPIIAGRCDAVFGSRILHNGALKGGMPLYKFFANKFLTVMENLVFKQHLSEYHTGLRAYSSRLLRSLYLSLNSDDFVFDTEIIAQLTALGCQIEEIPVETRYFPEASSINFRRSVSYGVQTLLVLLKYLLHQADISTSMQFEVKRSAKKTEGESG</sequence>
<reference evidence="2 3" key="1">
    <citation type="submission" date="2017-10" db="EMBL/GenBank/DDBJ databases">
        <title>Novel microbial diversity and functional potential in the marine mammal oral microbiome.</title>
        <authorList>
            <person name="Dudek N.K."/>
            <person name="Sun C.L."/>
            <person name="Burstein D."/>
            <person name="Kantor R.S."/>
            <person name="Aliaga Goltsman D.S."/>
            <person name="Bik E.M."/>
            <person name="Thomas B.C."/>
            <person name="Banfield J.F."/>
            <person name="Relman D.A."/>
        </authorList>
    </citation>
    <scope>NUCLEOTIDE SEQUENCE [LARGE SCALE GENOMIC DNA]</scope>
    <source>
        <strain evidence="2">DOLZORAL124_49_17</strain>
    </source>
</reference>
<dbReference type="PANTHER" id="PTHR48090:SF7">
    <property type="entry name" value="RFBJ PROTEIN"/>
    <property type="match status" value="1"/>
</dbReference>
<organism evidence="2 3">
    <name type="scientific">candidate division KSB3 bacterium</name>
    <dbReference type="NCBI Taxonomy" id="2044937"/>
    <lineage>
        <taxon>Bacteria</taxon>
        <taxon>candidate division KSB3</taxon>
    </lineage>
</organism>
<feature type="domain" description="Glycosyltransferase 2-like" evidence="1">
    <location>
        <begin position="9"/>
        <end position="168"/>
    </location>
</feature>
<dbReference type="Proteomes" id="UP000229740">
    <property type="component" value="Unassembled WGS sequence"/>
</dbReference>
<dbReference type="GO" id="GO:0016740">
    <property type="term" value="F:transferase activity"/>
    <property type="evidence" value="ECO:0007669"/>
    <property type="project" value="UniProtKB-KW"/>
</dbReference>
<name>A0A2G6E7V6_9BACT</name>
<dbReference type="Gene3D" id="3.90.550.10">
    <property type="entry name" value="Spore Coat Polysaccharide Biosynthesis Protein SpsA, Chain A"/>
    <property type="match status" value="1"/>
</dbReference>
<accession>A0A2G6E7V6</accession>
<dbReference type="AlphaFoldDB" id="A0A2G6E7V6"/>
<comment type="caution">
    <text evidence="2">The sequence shown here is derived from an EMBL/GenBank/DDBJ whole genome shotgun (WGS) entry which is preliminary data.</text>
</comment>
<dbReference type="SUPFAM" id="SSF53448">
    <property type="entry name" value="Nucleotide-diphospho-sugar transferases"/>
    <property type="match status" value="1"/>
</dbReference>
<gene>
    <name evidence="2" type="ORF">CSB45_05405</name>
</gene>
<dbReference type="InterPro" id="IPR029044">
    <property type="entry name" value="Nucleotide-diphossugar_trans"/>
</dbReference>